<name>A0A5B7GU14_PORTR</name>
<keyword evidence="1" id="KW-0812">Transmembrane</keyword>
<sequence>MRSRGRSCTVDRVTGAGVKSKVALKISFHLLAWKRAHVLLLCCTSPTPEVLPPHLLQQHLAPVVQESQVPPFLYLRLDRQGATPTFFTSAAEAGETRRIQERRWRYCATLLQFQERREAFVGAVSFLCEWSFLGVFAVVRTSCPAR</sequence>
<evidence type="ECO:0000313" key="2">
    <source>
        <dbReference type="EMBL" id="MPC63731.1"/>
    </source>
</evidence>
<gene>
    <name evidence="2" type="ORF">E2C01_057833</name>
</gene>
<keyword evidence="1" id="KW-1133">Transmembrane helix</keyword>
<evidence type="ECO:0000256" key="1">
    <source>
        <dbReference type="SAM" id="Phobius"/>
    </source>
</evidence>
<comment type="caution">
    <text evidence="2">The sequence shown here is derived from an EMBL/GenBank/DDBJ whole genome shotgun (WGS) entry which is preliminary data.</text>
</comment>
<proteinExistence type="predicted"/>
<keyword evidence="1" id="KW-0472">Membrane</keyword>
<feature type="transmembrane region" description="Helical" evidence="1">
    <location>
        <begin position="119"/>
        <end position="139"/>
    </location>
</feature>
<dbReference type="Proteomes" id="UP000324222">
    <property type="component" value="Unassembled WGS sequence"/>
</dbReference>
<keyword evidence="3" id="KW-1185">Reference proteome</keyword>
<reference evidence="2 3" key="1">
    <citation type="submission" date="2019-05" db="EMBL/GenBank/DDBJ databases">
        <title>Another draft genome of Portunus trituberculatus and its Hox gene families provides insights of decapod evolution.</title>
        <authorList>
            <person name="Jeong J.-H."/>
            <person name="Song I."/>
            <person name="Kim S."/>
            <person name="Choi T."/>
            <person name="Kim D."/>
            <person name="Ryu S."/>
            <person name="Kim W."/>
        </authorList>
    </citation>
    <scope>NUCLEOTIDE SEQUENCE [LARGE SCALE GENOMIC DNA]</scope>
    <source>
        <tissue evidence="2">Muscle</tissue>
    </source>
</reference>
<evidence type="ECO:0000313" key="3">
    <source>
        <dbReference type="Proteomes" id="UP000324222"/>
    </source>
</evidence>
<dbReference type="AlphaFoldDB" id="A0A5B7GU14"/>
<protein>
    <submittedName>
        <fullName evidence="2">Uncharacterized protein</fullName>
    </submittedName>
</protein>
<organism evidence="2 3">
    <name type="scientific">Portunus trituberculatus</name>
    <name type="common">Swimming crab</name>
    <name type="synonym">Neptunus trituberculatus</name>
    <dbReference type="NCBI Taxonomy" id="210409"/>
    <lineage>
        <taxon>Eukaryota</taxon>
        <taxon>Metazoa</taxon>
        <taxon>Ecdysozoa</taxon>
        <taxon>Arthropoda</taxon>
        <taxon>Crustacea</taxon>
        <taxon>Multicrustacea</taxon>
        <taxon>Malacostraca</taxon>
        <taxon>Eumalacostraca</taxon>
        <taxon>Eucarida</taxon>
        <taxon>Decapoda</taxon>
        <taxon>Pleocyemata</taxon>
        <taxon>Brachyura</taxon>
        <taxon>Eubrachyura</taxon>
        <taxon>Portunoidea</taxon>
        <taxon>Portunidae</taxon>
        <taxon>Portuninae</taxon>
        <taxon>Portunus</taxon>
    </lineage>
</organism>
<dbReference type="EMBL" id="VSRR010021202">
    <property type="protein sequence ID" value="MPC63731.1"/>
    <property type="molecule type" value="Genomic_DNA"/>
</dbReference>
<accession>A0A5B7GU14</accession>